<feature type="region of interest" description="Disordered" evidence="1">
    <location>
        <begin position="100"/>
        <end position="120"/>
    </location>
</feature>
<dbReference type="HOGENOM" id="CLU_071669_0_0_1"/>
<dbReference type="EMBL" id="KN838537">
    <property type="protein sequence ID" value="KIK09942.1"/>
    <property type="molecule type" value="Genomic_DNA"/>
</dbReference>
<gene>
    <name evidence="3" type="ORF">K443DRAFT_671259</name>
</gene>
<dbReference type="Proteomes" id="UP000054477">
    <property type="component" value="Unassembled WGS sequence"/>
</dbReference>
<sequence length="214" mass="23113">MNISSYVLDATSHISPSAAPALLWSYYISYLWNYEPDSWVARIAYSTRILAILVSLPLIILALLDIASYAIARTLGVIDDVKASTSDKATVHIPSSILIGGSSSPNSESTLGDSDSLTDHSLRNRLRSPLSDSISEANHGSCPSQHVFYADDSENDLKLSGVGVFSPAASQPPSPVISRQQLNVEVGDLLKEEDEGVHLRRRVTQWVEGSNTSS</sequence>
<evidence type="ECO:0000313" key="4">
    <source>
        <dbReference type="Proteomes" id="UP000054477"/>
    </source>
</evidence>
<accession>A0A0C9YI17</accession>
<keyword evidence="2" id="KW-1133">Transmembrane helix</keyword>
<proteinExistence type="predicted"/>
<reference evidence="4" key="2">
    <citation type="submission" date="2015-01" db="EMBL/GenBank/DDBJ databases">
        <title>Evolutionary Origins and Diversification of the Mycorrhizal Mutualists.</title>
        <authorList>
            <consortium name="DOE Joint Genome Institute"/>
            <consortium name="Mycorrhizal Genomics Consortium"/>
            <person name="Kohler A."/>
            <person name="Kuo A."/>
            <person name="Nagy L.G."/>
            <person name="Floudas D."/>
            <person name="Copeland A."/>
            <person name="Barry K.W."/>
            <person name="Cichocki N."/>
            <person name="Veneault-Fourrey C."/>
            <person name="LaButti K."/>
            <person name="Lindquist E.A."/>
            <person name="Lipzen A."/>
            <person name="Lundell T."/>
            <person name="Morin E."/>
            <person name="Murat C."/>
            <person name="Riley R."/>
            <person name="Ohm R."/>
            <person name="Sun H."/>
            <person name="Tunlid A."/>
            <person name="Henrissat B."/>
            <person name="Grigoriev I.V."/>
            <person name="Hibbett D.S."/>
            <person name="Martin F."/>
        </authorList>
    </citation>
    <scope>NUCLEOTIDE SEQUENCE [LARGE SCALE GENOMIC DNA]</scope>
    <source>
        <strain evidence="4">LaAM-08-1</strain>
    </source>
</reference>
<evidence type="ECO:0000256" key="1">
    <source>
        <dbReference type="SAM" id="MobiDB-lite"/>
    </source>
</evidence>
<protein>
    <submittedName>
        <fullName evidence="3">Uncharacterized protein</fullName>
    </submittedName>
</protein>
<evidence type="ECO:0000313" key="3">
    <source>
        <dbReference type="EMBL" id="KIK09942.1"/>
    </source>
</evidence>
<keyword evidence="2" id="KW-0472">Membrane</keyword>
<feature type="transmembrane region" description="Helical" evidence="2">
    <location>
        <begin position="49"/>
        <end position="72"/>
    </location>
</feature>
<dbReference type="AlphaFoldDB" id="A0A0C9YI17"/>
<evidence type="ECO:0000256" key="2">
    <source>
        <dbReference type="SAM" id="Phobius"/>
    </source>
</evidence>
<dbReference type="OrthoDB" id="3363417at2759"/>
<organism evidence="3 4">
    <name type="scientific">Laccaria amethystina LaAM-08-1</name>
    <dbReference type="NCBI Taxonomy" id="1095629"/>
    <lineage>
        <taxon>Eukaryota</taxon>
        <taxon>Fungi</taxon>
        <taxon>Dikarya</taxon>
        <taxon>Basidiomycota</taxon>
        <taxon>Agaricomycotina</taxon>
        <taxon>Agaricomycetes</taxon>
        <taxon>Agaricomycetidae</taxon>
        <taxon>Agaricales</taxon>
        <taxon>Agaricineae</taxon>
        <taxon>Hydnangiaceae</taxon>
        <taxon>Laccaria</taxon>
    </lineage>
</organism>
<name>A0A0C9YI17_9AGAR</name>
<keyword evidence="4" id="KW-1185">Reference proteome</keyword>
<reference evidence="3 4" key="1">
    <citation type="submission" date="2014-04" db="EMBL/GenBank/DDBJ databases">
        <authorList>
            <consortium name="DOE Joint Genome Institute"/>
            <person name="Kuo A."/>
            <person name="Kohler A."/>
            <person name="Nagy L.G."/>
            <person name="Floudas D."/>
            <person name="Copeland A."/>
            <person name="Barry K.W."/>
            <person name="Cichocki N."/>
            <person name="Veneault-Fourrey C."/>
            <person name="LaButti K."/>
            <person name="Lindquist E.A."/>
            <person name="Lipzen A."/>
            <person name="Lundell T."/>
            <person name="Morin E."/>
            <person name="Murat C."/>
            <person name="Sun H."/>
            <person name="Tunlid A."/>
            <person name="Henrissat B."/>
            <person name="Grigoriev I.V."/>
            <person name="Hibbett D.S."/>
            <person name="Martin F."/>
            <person name="Nordberg H.P."/>
            <person name="Cantor M.N."/>
            <person name="Hua S.X."/>
        </authorList>
    </citation>
    <scope>NUCLEOTIDE SEQUENCE [LARGE SCALE GENOMIC DNA]</scope>
    <source>
        <strain evidence="3 4">LaAM-08-1</strain>
    </source>
</reference>
<keyword evidence="2" id="KW-0812">Transmembrane</keyword>